<dbReference type="EMBL" id="MW394467">
    <property type="protein sequence ID" value="QQO40367.1"/>
    <property type="molecule type" value="Genomic_DNA"/>
</dbReference>
<dbReference type="Proteomes" id="UP000595376">
    <property type="component" value="Segment"/>
</dbReference>
<name>A0A7T8C2D8_9CAUD</name>
<keyword evidence="3" id="KW-1185">Reference proteome</keyword>
<sequence length="148" mass="16706">MASSRVVIHLNGVDKKLIRMASKIDDMRTPLKRSETYMKGAIARRFNSGGGSRPWKPLSPATIKRHPHRAGGKPLLDTGRLKNSVSSGDIGKITGKRLYISLGSAVKYAAAHNFGYKQIPKREFLYFDETDEKMIKRIFEDWVREVTS</sequence>
<gene>
    <name evidence="2" type="primary">22</name>
    <name evidence="2" type="ORF">268TH004_22</name>
</gene>
<accession>A0A7T8C2D8</accession>
<dbReference type="InterPro" id="IPR006522">
    <property type="entry name" value="Phage_virion_morphogenesis"/>
</dbReference>
<evidence type="ECO:0000313" key="3">
    <source>
        <dbReference type="Proteomes" id="UP000595376"/>
    </source>
</evidence>
<dbReference type="Pfam" id="PF05069">
    <property type="entry name" value="Phage_tail_S"/>
    <property type="match status" value="1"/>
</dbReference>
<reference evidence="2 3" key="1">
    <citation type="submission" date="2020-12" db="EMBL/GenBank/DDBJ databases">
        <authorList>
            <person name="Goubet-McCall L."/>
            <person name="Delesalle V.A."/>
            <person name="Krukonis G.P."/>
        </authorList>
    </citation>
    <scope>NUCLEOTIDE SEQUENCE [LARGE SCALE GENOMIC DNA]</scope>
</reference>
<protein>
    <submittedName>
        <fullName evidence="2">Head-to-tail stopper</fullName>
    </submittedName>
</protein>
<proteinExistence type="predicted"/>
<evidence type="ECO:0000313" key="2">
    <source>
        <dbReference type="EMBL" id="QQO40367.1"/>
    </source>
</evidence>
<feature type="region of interest" description="Disordered" evidence="1">
    <location>
        <begin position="48"/>
        <end position="78"/>
    </location>
</feature>
<organism evidence="2 3">
    <name type="scientific">Bacillus phage 268TH004</name>
    <dbReference type="NCBI Taxonomy" id="2801523"/>
    <lineage>
        <taxon>Viruses</taxon>
        <taxon>Duplodnaviria</taxon>
        <taxon>Heunggongvirae</taxon>
        <taxon>Uroviricota</taxon>
        <taxon>Caudoviricetes</taxon>
        <taxon>Ehrlichviridae</taxon>
        <taxon>Gettysburgvirus</taxon>
        <taxon>Gettysburgvirus gv268TH004</taxon>
    </lineage>
</organism>
<evidence type="ECO:0000256" key="1">
    <source>
        <dbReference type="SAM" id="MobiDB-lite"/>
    </source>
</evidence>